<dbReference type="PRINTS" id="PR00463">
    <property type="entry name" value="EP450I"/>
</dbReference>
<reference evidence="7" key="1">
    <citation type="journal article" date="2021" name="Front. Plant Sci.">
        <title>Chromosome-Scale Genome Assembly for Chinese Sour Jujube and Insights Into Its Genome Evolution and Domestication Signature.</title>
        <authorList>
            <person name="Shen L.-Y."/>
            <person name="Luo H."/>
            <person name="Wang X.-L."/>
            <person name="Wang X.-M."/>
            <person name="Qiu X.-J."/>
            <person name="Liu H."/>
            <person name="Zhou S.-S."/>
            <person name="Jia K.-H."/>
            <person name="Nie S."/>
            <person name="Bao Y.-T."/>
            <person name="Zhang R.-G."/>
            <person name="Yun Q.-Z."/>
            <person name="Chai Y.-H."/>
            <person name="Lu J.-Y."/>
            <person name="Li Y."/>
            <person name="Zhao S.-W."/>
            <person name="Mao J.-F."/>
            <person name="Jia S.-G."/>
            <person name="Mao Y.-M."/>
        </authorList>
    </citation>
    <scope>NUCLEOTIDE SEQUENCE</scope>
    <source>
        <strain evidence="7">AT0</strain>
        <tissue evidence="7">Leaf</tissue>
    </source>
</reference>
<dbReference type="InterPro" id="IPR002401">
    <property type="entry name" value="Cyt_P450_E_grp-I"/>
</dbReference>
<dbReference type="GO" id="GO:0005506">
    <property type="term" value="F:iron ion binding"/>
    <property type="evidence" value="ECO:0007669"/>
    <property type="project" value="InterPro"/>
</dbReference>
<evidence type="ECO:0000256" key="6">
    <source>
        <dbReference type="SAM" id="MobiDB-lite"/>
    </source>
</evidence>
<dbReference type="SUPFAM" id="SSF48264">
    <property type="entry name" value="Cytochrome P450"/>
    <property type="match status" value="1"/>
</dbReference>
<evidence type="ECO:0000256" key="3">
    <source>
        <dbReference type="ARBA" id="ARBA00023002"/>
    </source>
</evidence>
<dbReference type="EMBL" id="JAEACU010000006">
    <property type="protein sequence ID" value="KAH7524017.1"/>
    <property type="molecule type" value="Genomic_DNA"/>
</dbReference>
<dbReference type="PRINTS" id="PR00385">
    <property type="entry name" value="P450"/>
</dbReference>
<dbReference type="InterPro" id="IPR050651">
    <property type="entry name" value="Plant_Cytochrome_P450_Monoox"/>
</dbReference>
<dbReference type="GO" id="GO:0004497">
    <property type="term" value="F:monooxygenase activity"/>
    <property type="evidence" value="ECO:0007669"/>
    <property type="project" value="UniProtKB-KW"/>
</dbReference>
<evidence type="ECO:0000256" key="5">
    <source>
        <dbReference type="ARBA" id="ARBA00023033"/>
    </source>
</evidence>
<evidence type="ECO:0000313" key="8">
    <source>
        <dbReference type="Proteomes" id="UP000813462"/>
    </source>
</evidence>
<dbReference type="Pfam" id="PF00067">
    <property type="entry name" value="p450"/>
    <property type="match status" value="1"/>
</dbReference>
<proteinExistence type="predicted"/>
<feature type="region of interest" description="Disordered" evidence="6">
    <location>
        <begin position="1"/>
        <end position="27"/>
    </location>
</feature>
<dbReference type="GO" id="GO:0016705">
    <property type="term" value="F:oxidoreductase activity, acting on paired donors, with incorporation or reduction of molecular oxygen"/>
    <property type="evidence" value="ECO:0007669"/>
    <property type="project" value="InterPro"/>
</dbReference>
<dbReference type="Gene3D" id="1.10.630.10">
    <property type="entry name" value="Cytochrome P450"/>
    <property type="match status" value="1"/>
</dbReference>
<keyword evidence="5" id="KW-0503">Monooxygenase</keyword>
<organism evidence="7 8">
    <name type="scientific">Ziziphus jujuba var. spinosa</name>
    <dbReference type="NCBI Taxonomy" id="714518"/>
    <lineage>
        <taxon>Eukaryota</taxon>
        <taxon>Viridiplantae</taxon>
        <taxon>Streptophyta</taxon>
        <taxon>Embryophyta</taxon>
        <taxon>Tracheophyta</taxon>
        <taxon>Spermatophyta</taxon>
        <taxon>Magnoliopsida</taxon>
        <taxon>eudicotyledons</taxon>
        <taxon>Gunneridae</taxon>
        <taxon>Pentapetalae</taxon>
        <taxon>rosids</taxon>
        <taxon>fabids</taxon>
        <taxon>Rosales</taxon>
        <taxon>Rhamnaceae</taxon>
        <taxon>Paliureae</taxon>
        <taxon>Ziziphus</taxon>
    </lineage>
</organism>
<name>A0A978V7Y2_ZIZJJ</name>
<dbReference type="InterPro" id="IPR036396">
    <property type="entry name" value="Cyt_P450_sf"/>
</dbReference>
<comment type="caution">
    <text evidence="7">The sequence shown here is derived from an EMBL/GenBank/DDBJ whole genome shotgun (WGS) entry which is preliminary data.</text>
</comment>
<protein>
    <submittedName>
        <fullName evidence="7">Uncharacterized protein</fullName>
    </submittedName>
</protein>
<evidence type="ECO:0000256" key="4">
    <source>
        <dbReference type="ARBA" id="ARBA00023004"/>
    </source>
</evidence>
<dbReference type="PANTHER" id="PTHR47947:SF49">
    <property type="entry name" value="CYTOCHROME P450 FAMILY PROTEIN"/>
    <property type="match status" value="1"/>
</dbReference>
<dbReference type="GO" id="GO:0020037">
    <property type="term" value="F:heme binding"/>
    <property type="evidence" value="ECO:0007669"/>
    <property type="project" value="InterPro"/>
</dbReference>
<dbReference type="AlphaFoldDB" id="A0A978V7Y2"/>
<accession>A0A978V7Y2</accession>
<keyword evidence="3" id="KW-0560">Oxidoreductase</keyword>
<evidence type="ECO:0000313" key="7">
    <source>
        <dbReference type="EMBL" id="KAH7524017.1"/>
    </source>
</evidence>
<dbReference type="PANTHER" id="PTHR47947">
    <property type="entry name" value="CYTOCHROME P450 82C3-RELATED"/>
    <property type="match status" value="1"/>
</dbReference>
<evidence type="ECO:0000256" key="2">
    <source>
        <dbReference type="ARBA" id="ARBA00022723"/>
    </source>
</evidence>
<evidence type="ECO:0000256" key="1">
    <source>
        <dbReference type="ARBA" id="ARBA00022617"/>
    </source>
</evidence>
<keyword evidence="1" id="KW-0349">Heme</keyword>
<dbReference type="InterPro" id="IPR001128">
    <property type="entry name" value="Cyt_P450"/>
</dbReference>
<gene>
    <name evidence="7" type="ORF">FEM48_Zijuj06G0073700</name>
</gene>
<keyword evidence="2" id="KW-0479">Metal-binding</keyword>
<keyword evidence="4" id="KW-0408">Iron</keyword>
<dbReference type="Proteomes" id="UP000813462">
    <property type="component" value="Unassembled WGS sequence"/>
</dbReference>
<sequence length="179" mass="20810">MKKIAKELDDTLDKSMEEHKRKRERGTDQLVKEEQDFMDVMLSLLEDYSDSAGGTETTIITVLWAISLLLNNHHVMKKAKDELDSQVGRERVVEESDINKLVYLQAIVKETLRLYPAAPLSGPRELIQDCNIGGYHITKRTRLITNIWKIQTDPKIWEEPLEFKPKRFLTTHKDVGYRS</sequence>